<feature type="signal peptide" evidence="1">
    <location>
        <begin position="1"/>
        <end position="22"/>
    </location>
</feature>
<organism evidence="2 3">
    <name type="scientific">Cucumis sativus</name>
    <name type="common">Cucumber</name>
    <dbReference type="NCBI Taxonomy" id="3659"/>
    <lineage>
        <taxon>Eukaryota</taxon>
        <taxon>Viridiplantae</taxon>
        <taxon>Streptophyta</taxon>
        <taxon>Embryophyta</taxon>
        <taxon>Tracheophyta</taxon>
        <taxon>Spermatophyta</taxon>
        <taxon>Magnoliopsida</taxon>
        <taxon>eudicotyledons</taxon>
        <taxon>Gunneridae</taxon>
        <taxon>Pentapetalae</taxon>
        <taxon>rosids</taxon>
        <taxon>fabids</taxon>
        <taxon>Cucurbitales</taxon>
        <taxon>Cucurbitaceae</taxon>
        <taxon>Benincaseae</taxon>
        <taxon>Cucumis</taxon>
    </lineage>
</organism>
<name>A0A0A0LV67_CUCSA</name>
<dbReference type="Proteomes" id="UP000029981">
    <property type="component" value="Chromosome 1"/>
</dbReference>
<keyword evidence="3" id="KW-1185">Reference proteome</keyword>
<reference evidence="2 3" key="3">
    <citation type="journal article" date="2010" name="BMC Genomics">
        <title>Transcriptome sequencing and comparative analysis of cucumber flowers with different sex types.</title>
        <authorList>
            <person name="Guo S."/>
            <person name="Zheng Y."/>
            <person name="Joung J.G."/>
            <person name="Liu S."/>
            <person name="Zhang Z."/>
            <person name="Crasta O.R."/>
            <person name="Sobral B.W."/>
            <person name="Xu Y."/>
            <person name="Huang S."/>
            <person name="Fei Z."/>
        </authorList>
    </citation>
    <scope>NUCLEOTIDE SEQUENCE [LARGE SCALE GENOMIC DNA]</scope>
    <source>
        <strain evidence="3">cv. 9930</strain>
    </source>
</reference>
<gene>
    <name evidence="2" type="ORF">Csa_1G532230</name>
</gene>
<dbReference type="EMBL" id="CM002922">
    <property type="protein sequence ID" value="KGN65815.1"/>
    <property type="molecule type" value="Genomic_DNA"/>
</dbReference>
<evidence type="ECO:0000313" key="3">
    <source>
        <dbReference type="Proteomes" id="UP000029981"/>
    </source>
</evidence>
<keyword evidence="1" id="KW-0732">Signal</keyword>
<dbReference type="Gramene" id="KGN65815">
    <property type="protein sequence ID" value="KGN65815"/>
    <property type="gene ID" value="Csa_1G532230"/>
</dbReference>
<feature type="chain" id="PRO_5001966325" evidence="1">
    <location>
        <begin position="23"/>
        <end position="74"/>
    </location>
</feature>
<proteinExistence type="predicted"/>
<accession>A0A0A0LV67</accession>
<evidence type="ECO:0000256" key="1">
    <source>
        <dbReference type="SAM" id="SignalP"/>
    </source>
</evidence>
<protein>
    <submittedName>
        <fullName evidence="2">Uncharacterized protein</fullName>
    </submittedName>
</protein>
<dbReference type="AlphaFoldDB" id="A0A0A0LV67"/>
<reference evidence="2 3" key="2">
    <citation type="journal article" date="2009" name="PLoS ONE">
        <title>An integrated genetic and cytogenetic map of the cucumber genome.</title>
        <authorList>
            <person name="Ren Y."/>
            <person name="Zhang Z."/>
            <person name="Liu J."/>
            <person name="Staub J.E."/>
            <person name="Han Y."/>
            <person name="Cheng Z."/>
            <person name="Li X."/>
            <person name="Lu J."/>
            <person name="Miao H."/>
            <person name="Kang H."/>
            <person name="Xie B."/>
            <person name="Gu X."/>
            <person name="Wang X."/>
            <person name="Du Y."/>
            <person name="Jin W."/>
            <person name="Huang S."/>
        </authorList>
    </citation>
    <scope>NUCLEOTIDE SEQUENCE [LARGE SCALE GENOMIC DNA]</scope>
    <source>
        <strain evidence="3">cv. 9930</strain>
    </source>
</reference>
<reference evidence="2 3" key="4">
    <citation type="journal article" date="2011" name="BMC Genomics">
        <title>RNA-Seq improves annotation of protein-coding genes in the cucumber genome.</title>
        <authorList>
            <person name="Li Z."/>
            <person name="Zhang Z."/>
            <person name="Yan P."/>
            <person name="Huang S."/>
            <person name="Fei Z."/>
            <person name="Lin K."/>
        </authorList>
    </citation>
    <scope>NUCLEOTIDE SEQUENCE [LARGE SCALE GENOMIC DNA]</scope>
    <source>
        <strain evidence="3">cv. 9930</strain>
    </source>
</reference>
<reference evidence="2 3" key="1">
    <citation type="journal article" date="2009" name="Nat. Genet.">
        <title>The genome of the cucumber, Cucumis sativus L.</title>
        <authorList>
            <person name="Huang S."/>
            <person name="Li R."/>
            <person name="Zhang Z."/>
            <person name="Li L."/>
            <person name="Gu X."/>
            <person name="Fan W."/>
            <person name="Lucas W.J."/>
            <person name="Wang X."/>
            <person name="Xie B."/>
            <person name="Ni P."/>
            <person name="Ren Y."/>
            <person name="Zhu H."/>
            <person name="Li J."/>
            <person name="Lin K."/>
            <person name="Jin W."/>
            <person name="Fei Z."/>
            <person name="Li G."/>
            <person name="Staub J."/>
            <person name="Kilian A."/>
            <person name="van der Vossen E.A."/>
            <person name="Wu Y."/>
            <person name="Guo J."/>
            <person name="He J."/>
            <person name="Jia Z."/>
            <person name="Ren Y."/>
            <person name="Tian G."/>
            <person name="Lu Y."/>
            <person name="Ruan J."/>
            <person name="Qian W."/>
            <person name="Wang M."/>
            <person name="Huang Q."/>
            <person name="Li B."/>
            <person name="Xuan Z."/>
            <person name="Cao J."/>
            <person name="Asan"/>
            <person name="Wu Z."/>
            <person name="Zhang J."/>
            <person name="Cai Q."/>
            <person name="Bai Y."/>
            <person name="Zhao B."/>
            <person name="Han Y."/>
            <person name="Li Y."/>
            <person name="Li X."/>
            <person name="Wang S."/>
            <person name="Shi Q."/>
            <person name="Liu S."/>
            <person name="Cho W.K."/>
            <person name="Kim J.Y."/>
            <person name="Xu Y."/>
            <person name="Heller-Uszynska K."/>
            <person name="Miao H."/>
            <person name="Cheng Z."/>
            <person name="Zhang S."/>
            <person name="Wu J."/>
            <person name="Yang Y."/>
            <person name="Kang H."/>
            <person name="Li M."/>
            <person name="Liang H."/>
            <person name="Ren X."/>
            <person name="Shi Z."/>
            <person name="Wen M."/>
            <person name="Jian M."/>
            <person name="Yang H."/>
            <person name="Zhang G."/>
            <person name="Yang Z."/>
            <person name="Chen R."/>
            <person name="Liu S."/>
            <person name="Li J."/>
            <person name="Ma L."/>
            <person name="Liu H."/>
            <person name="Zhou Y."/>
            <person name="Zhao J."/>
            <person name="Fang X."/>
            <person name="Li G."/>
            <person name="Fang L."/>
            <person name="Li Y."/>
            <person name="Liu D."/>
            <person name="Zheng H."/>
            <person name="Zhang Y."/>
            <person name="Qin N."/>
            <person name="Li Z."/>
            <person name="Yang G."/>
            <person name="Yang S."/>
            <person name="Bolund L."/>
            <person name="Kristiansen K."/>
            <person name="Zheng H."/>
            <person name="Li S."/>
            <person name="Zhang X."/>
            <person name="Yang H."/>
            <person name="Wang J."/>
            <person name="Sun R."/>
            <person name="Zhang B."/>
            <person name="Jiang S."/>
            <person name="Wang J."/>
            <person name="Du Y."/>
            <person name="Li S."/>
        </authorList>
    </citation>
    <scope>NUCLEOTIDE SEQUENCE [LARGE SCALE GENOMIC DNA]</scope>
    <source>
        <strain evidence="3">cv. 9930</strain>
    </source>
</reference>
<evidence type="ECO:0000313" key="2">
    <source>
        <dbReference type="EMBL" id="KGN65815.1"/>
    </source>
</evidence>
<sequence>MDYSKARLSLLLLLSFVLVTSARIIPHSENQEVAYMINDYPDPGANPRHNPFPPPPRHLFEISVVKDGDITKNP</sequence>